<dbReference type="KEGG" id="stri:C7M71_027315"/>
<gene>
    <name evidence="3" type="ORF">C7M71_027315</name>
</gene>
<reference evidence="4" key="1">
    <citation type="submission" date="2018-07" db="EMBL/GenBank/DDBJ databases">
        <title>Streptacidiphilus bronchialis DSM 106435 chromosome.</title>
        <authorList>
            <person name="Batra D."/>
            <person name="Gulvik C.A."/>
        </authorList>
    </citation>
    <scope>NUCLEOTIDE SEQUENCE [LARGE SCALE GENOMIC DNA]</scope>
    <source>
        <strain evidence="4">DSM 106435</strain>
    </source>
</reference>
<keyword evidence="4" id="KW-1185">Reference proteome</keyword>
<dbReference type="OrthoDB" id="4147502at2"/>
<dbReference type="AlphaFoldDB" id="A0A345T3J2"/>
<feature type="compositionally biased region" description="Pro residues" evidence="1">
    <location>
        <begin position="116"/>
        <end position="127"/>
    </location>
</feature>
<organism evidence="3 4">
    <name type="scientific">Peterkaempfera bronchialis</name>
    <dbReference type="NCBI Taxonomy" id="2126346"/>
    <lineage>
        <taxon>Bacteria</taxon>
        <taxon>Bacillati</taxon>
        <taxon>Actinomycetota</taxon>
        <taxon>Actinomycetes</taxon>
        <taxon>Kitasatosporales</taxon>
        <taxon>Streptomycetaceae</taxon>
        <taxon>Peterkaempfera</taxon>
    </lineage>
</organism>
<keyword evidence="2" id="KW-0812">Transmembrane</keyword>
<evidence type="ECO:0000256" key="1">
    <source>
        <dbReference type="SAM" id="MobiDB-lite"/>
    </source>
</evidence>
<feature type="compositionally biased region" description="Basic and acidic residues" evidence="1">
    <location>
        <begin position="23"/>
        <end position="32"/>
    </location>
</feature>
<feature type="region of interest" description="Disordered" evidence="1">
    <location>
        <begin position="98"/>
        <end position="198"/>
    </location>
</feature>
<feature type="region of interest" description="Disordered" evidence="1">
    <location>
        <begin position="1"/>
        <end position="32"/>
    </location>
</feature>
<name>A0A345T3J2_9ACTN</name>
<feature type="region of interest" description="Disordered" evidence="1">
    <location>
        <begin position="308"/>
        <end position="327"/>
    </location>
</feature>
<evidence type="ECO:0000313" key="4">
    <source>
        <dbReference type="Proteomes" id="UP000249340"/>
    </source>
</evidence>
<dbReference type="RefSeq" id="WP_114914606.1">
    <property type="nucleotide sequence ID" value="NZ_CP031264.1"/>
</dbReference>
<dbReference type="EMBL" id="CP031264">
    <property type="protein sequence ID" value="AXI80547.1"/>
    <property type="molecule type" value="Genomic_DNA"/>
</dbReference>
<accession>A0A345T3J2</accession>
<feature type="compositionally biased region" description="Low complexity" evidence="1">
    <location>
        <begin position="128"/>
        <end position="187"/>
    </location>
</feature>
<evidence type="ECO:0000313" key="3">
    <source>
        <dbReference type="EMBL" id="AXI80547.1"/>
    </source>
</evidence>
<feature type="compositionally biased region" description="Basic and acidic residues" evidence="1">
    <location>
        <begin position="1"/>
        <end position="16"/>
    </location>
</feature>
<keyword evidence="2" id="KW-1133">Transmembrane helix</keyword>
<feature type="transmembrane region" description="Helical" evidence="2">
    <location>
        <begin position="65"/>
        <end position="87"/>
    </location>
</feature>
<protein>
    <submittedName>
        <fullName evidence="3">Uncharacterized protein</fullName>
    </submittedName>
</protein>
<evidence type="ECO:0000256" key="2">
    <source>
        <dbReference type="SAM" id="Phobius"/>
    </source>
</evidence>
<proteinExistence type="predicted"/>
<keyword evidence="2" id="KW-0472">Membrane</keyword>
<sequence length="327" mass="33132">MPGQEHDRGADRDGRLRPALRAEAARHTPDREYILRRVEQAQLEDRYGPGPATPARQVLGRPVRISGLGAVLGSLLLVGGAAAWAVAALQEEDRPSIRISDGPLAPALPGGVSPTAPAPGSPAPSGAPSPDASTRRPAAPSGAADGSAEGAAGGSAVEGASAPATGTGVATGAGTATATTEGPATGAPPGGNSDGLLRDRFLAAGGSVDAHSTETWTQSNVTVDTRVPLRDLQVEVRIARTPDVSSTGSWTTAGPADIIAETDASDSEIVYRFRLREGVVLPPGRYVFAAQYNHAEGVRDATRDRWTASASGTGGSDGSASLHGDFF</sequence>
<dbReference type="Proteomes" id="UP000249340">
    <property type="component" value="Chromosome"/>
</dbReference>